<evidence type="ECO:0000256" key="1">
    <source>
        <dbReference type="SAM" id="Phobius"/>
    </source>
</evidence>
<evidence type="ECO:0000313" key="3">
    <source>
        <dbReference type="Proteomes" id="UP000198605"/>
    </source>
</evidence>
<feature type="transmembrane region" description="Helical" evidence="1">
    <location>
        <begin position="20"/>
        <end position="48"/>
    </location>
</feature>
<keyword evidence="1" id="KW-0472">Membrane</keyword>
<name>A0A1C6UQR9_9ACTN</name>
<dbReference type="STRING" id="47854.GA0070603_2171"/>
<proteinExistence type="predicted"/>
<reference evidence="3" key="1">
    <citation type="submission" date="2016-06" db="EMBL/GenBank/DDBJ databases">
        <authorList>
            <person name="Varghese N."/>
            <person name="Submissions Spin"/>
        </authorList>
    </citation>
    <scope>NUCLEOTIDE SEQUENCE [LARGE SCALE GENOMIC DNA]</scope>
    <source>
        <strain evidence="3">DSM 44151</strain>
    </source>
</reference>
<accession>A0A1C6UQR9</accession>
<evidence type="ECO:0000313" key="2">
    <source>
        <dbReference type="EMBL" id="SCL56260.1"/>
    </source>
</evidence>
<sequence length="131" mass="13358">MTGVRRTITRLPTSRHPVVVALPSGAVIALPPAAVIGVLTAAVWRLVVAGVAVRVVRRPSAGRIFVDLPRGGGVRSVVGLRLMGRPGVLSVATTGLRGRVGDIVFGGVVWSVLCVGVLGPRMGVAGRSLVG</sequence>
<keyword evidence="1" id="KW-0812">Transmembrane</keyword>
<dbReference type="AlphaFoldDB" id="A0A1C6UQR9"/>
<protein>
    <submittedName>
        <fullName evidence="2">Uncharacterized protein</fullName>
    </submittedName>
</protein>
<dbReference type="Proteomes" id="UP000198605">
    <property type="component" value="Unassembled WGS sequence"/>
</dbReference>
<dbReference type="EMBL" id="FMIB01000002">
    <property type="protein sequence ID" value="SCL56260.1"/>
    <property type="molecule type" value="Genomic_DNA"/>
</dbReference>
<organism evidence="2 3">
    <name type="scientific">Micromonospora chersina</name>
    <dbReference type="NCBI Taxonomy" id="47854"/>
    <lineage>
        <taxon>Bacteria</taxon>
        <taxon>Bacillati</taxon>
        <taxon>Actinomycetota</taxon>
        <taxon>Actinomycetes</taxon>
        <taxon>Micromonosporales</taxon>
        <taxon>Micromonosporaceae</taxon>
        <taxon>Micromonospora</taxon>
    </lineage>
</organism>
<gene>
    <name evidence="2" type="ORF">GA0070603_2171</name>
</gene>
<keyword evidence="1" id="KW-1133">Transmembrane helix</keyword>
<keyword evidence="3" id="KW-1185">Reference proteome</keyword>